<evidence type="ECO:0000259" key="2">
    <source>
        <dbReference type="Pfam" id="PF01167"/>
    </source>
</evidence>
<evidence type="ECO:0000256" key="1">
    <source>
        <dbReference type="ARBA" id="ARBA00007129"/>
    </source>
</evidence>
<dbReference type="InterPro" id="IPR025659">
    <property type="entry name" value="Tubby-like_C"/>
</dbReference>
<dbReference type="OrthoDB" id="8775810at2759"/>
<dbReference type="Proteomes" id="UP000785679">
    <property type="component" value="Unassembled WGS sequence"/>
</dbReference>
<feature type="domain" description="Tubby C-terminal" evidence="2">
    <location>
        <begin position="32"/>
        <end position="268"/>
    </location>
</feature>
<dbReference type="AlphaFoldDB" id="A0A8J8P042"/>
<keyword evidence="4" id="KW-1185">Reference proteome</keyword>
<dbReference type="PANTHER" id="PTHR16517:SF7">
    <property type="entry name" value="PROTEIN KING TUBBY"/>
    <property type="match status" value="1"/>
</dbReference>
<dbReference type="InterPro" id="IPR000007">
    <property type="entry name" value="Tubby_C"/>
</dbReference>
<dbReference type="PRINTS" id="PR01573">
    <property type="entry name" value="SUPERTUBBY"/>
</dbReference>
<accession>A0A8J8P042</accession>
<evidence type="ECO:0000313" key="3">
    <source>
        <dbReference type="EMBL" id="TNV83759.1"/>
    </source>
</evidence>
<sequence length="274" mass="31808">MRIDQREAHAFYINKLTNPFTSVEELRELFMRPVPPNCGQILCTIVRHKSGFNRLWPKYTLHLSDSNKFLLTGKKRSGNTTSNYMITLDQDKMKKGTKGYLGKLRSNFLGTEFYLYDDGDNPKKAKNFDNVRTEHGIVEYETNVLGSKGPRRMKVLLPMVGRDGLQYQFKSQDADNYISKQFKGGRSDNLMFFFNKPPKWNEQVQAFVLNFNGRVDKASVKNFQLIDEFDDNRIHMQFGRIGKQNFNMDVAFPFSIFQAFGIALSSFDFKFACE</sequence>
<comment type="similarity">
    <text evidence="1">Belongs to the TUB family.</text>
</comment>
<dbReference type="SUPFAM" id="SSF54518">
    <property type="entry name" value="Tubby C-terminal domain-like"/>
    <property type="match status" value="1"/>
</dbReference>
<evidence type="ECO:0000313" key="4">
    <source>
        <dbReference type="Proteomes" id="UP000785679"/>
    </source>
</evidence>
<reference evidence="3" key="1">
    <citation type="submission" date="2019-06" db="EMBL/GenBank/DDBJ databases">
        <authorList>
            <person name="Zheng W."/>
        </authorList>
    </citation>
    <scope>NUCLEOTIDE SEQUENCE</scope>
    <source>
        <strain evidence="3">QDHG01</strain>
    </source>
</reference>
<protein>
    <recommendedName>
        <fullName evidence="2">Tubby C-terminal domain-containing protein</fullName>
    </recommendedName>
</protein>
<proteinExistence type="inferred from homology"/>
<comment type="caution">
    <text evidence="3">The sequence shown here is derived from an EMBL/GenBank/DDBJ whole genome shotgun (WGS) entry which is preliminary data.</text>
</comment>
<dbReference type="Pfam" id="PF01167">
    <property type="entry name" value="Tub"/>
    <property type="match status" value="1"/>
</dbReference>
<dbReference type="PANTHER" id="PTHR16517">
    <property type="entry name" value="TUBBY-RELATED"/>
    <property type="match status" value="1"/>
</dbReference>
<organism evidence="3 4">
    <name type="scientific">Halteria grandinella</name>
    <dbReference type="NCBI Taxonomy" id="5974"/>
    <lineage>
        <taxon>Eukaryota</taxon>
        <taxon>Sar</taxon>
        <taxon>Alveolata</taxon>
        <taxon>Ciliophora</taxon>
        <taxon>Intramacronucleata</taxon>
        <taxon>Spirotrichea</taxon>
        <taxon>Stichotrichia</taxon>
        <taxon>Sporadotrichida</taxon>
        <taxon>Halteriidae</taxon>
        <taxon>Halteria</taxon>
    </lineage>
</organism>
<dbReference type="EMBL" id="RRYP01003498">
    <property type="protein sequence ID" value="TNV83759.1"/>
    <property type="molecule type" value="Genomic_DNA"/>
</dbReference>
<gene>
    <name evidence="3" type="ORF">FGO68_gene12469</name>
</gene>
<dbReference type="Gene3D" id="3.20.90.10">
    <property type="entry name" value="Tubby Protein, Chain A"/>
    <property type="match status" value="1"/>
</dbReference>
<name>A0A8J8P042_HALGN</name>